<protein>
    <recommendedName>
        <fullName evidence="3">Toxin</fullName>
    </recommendedName>
</protein>
<proteinExistence type="predicted"/>
<accession>A0A142K8K0</accession>
<evidence type="ECO:0000313" key="1">
    <source>
        <dbReference type="EMBL" id="AMS02433.1"/>
    </source>
</evidence>
<evidence type="ECO:0000313" key="2">
    <source>
        <dbReference type="Proteomes" id="UP000207764"/>
    </source>
</evidence>
<dbReference type="KEGG" id="vg:29124487"/>
<name>A0A142K8K0_9CAUD</name>
<sequence>MQNEPVVAPSAYKHGVDADDTLHAFSNPLFVHRDDEGFTMIVGPATDAHLIEVGYIVASDGTPVIIHSMRPARPKFMR</sequence>
<organism evidence="1 2">
    <name type="scientific">Gordonia phage SoilAssassin</name>
    <dbReference type="NCBI Taxonomy" id="1821562"/>
    <lineage>
        <taxon>Viruses</taxon>
        <taxon>Duplodnaviria</taxon>
        <taxon>Heunggongvirae</taxon>
        <taxon>Uroviricota</taxon>
        <taxon>Caudoviricetes</taxon>
        <taxon>Attisvirus</taxon>
        <taxon>Attisvirus attis</taxon>
    </lineage>
</organism>
<gene>
    <name evidence="1" type="primary">32</name>
    <name evidence="1" type="ORF">SEA_SOILASSASSIN_32</name>
</gene>
<dbReference type="Proteomes" id="UP000207764">
    <property type="component" value="Segment"/>
</dbReference>
<dbReference type="GeneID" id="29124487"/>
<dbReference type="RefSeq" id="YP_009303027.1">
    <property type="nucleotide sequence ID" value="NC_031251.1"/>
</dbReference>
<dbReference type="EMBL" id="KU963246">
    <property type="protein sequence ID" value="AMS02433.1"/>
    <property type="molecule type" value="Genomic_DNA"/>
</dbReference>
<reference evidence="2" key="1">
    <citation type="submission" date="2016-03" db="EMBL/GenBank/DDBJ databases">
        <authorList>
            <person name="Ploux O."/>
        </authorList>
    </citation>
    <scope>NUCLEOTIDE SEQUENCE [LARGE SCALE GENOMIC DNA]</scope>
</reference>
<dbReference type="OrthoDB" id="19879at10239"/>
<evidence type="ECO:0008006" key="3">
    <source>
        <dbReference type="Google" id="ProtNLM"/>
    </source>
</evidence>